<dbReference type="HOGENOM" id="CLU_099771_0_0_11"/>
<dbReference type="EMBL" id="CP004353">
    <property type="protein sequence ID" value="AHI22922.1"/>
    <property type="molecule type" value="Genomic_DNA"/>
</dbReference>
<dbReference type="Proteomes" id="UP000019222">
    <property type="component" value="Chromosome"/>
</dbReference>
<dbReference type="eggNOG" id="COG3620">
    <property type="taxonomic scope" value="Bacteria"/>
</dbReference>
<dbReference type="PATRIC" id="fig|1224164.3.peg.1542"/>
<dbReference type="RefSeq" id="WP_025252941.1">
    <property type="nucleotide sequence ID" value="NZ_CP004353.1"/>
</dbReference>
<accession>W5Y154</accession>
<gene>
    <name evidence="1" type="ORF">B843_07685</name>
</gene>
<evidence type="ECO:0000313" key="1">
    <source>
        <dbReference type="EMBL" id="AHI22922.1"/>
    </source>
</evidence>
<keyword evidence="2" id="KW-1185">Reference proteome</keyword>
<name>W5Y154_9CORY</name>
<dbReference type="AlphaFoldDB" id="W5Y154"/>
<dbReference type="STRING" id="1224164.B843_07685"/>
<protein>
    <recommendedName>
        <fullName evidence="3">CBS domain-containing protein</fullName>
    </recommendedName>
</protein>
<proteinExistence type="predicted"/>
<dbReference type="KEGG" id="cvt:B843_07685"/>
<organism evidence="1 2">
    <name type="scientific">Corynebacterium vitaeruminis DSM 20294</name>
    <dbReference type="NCBI Taxonomy" id="1224164"/>
    <lineage>
        <taxon>Bacteria</taxon>
        <taxon>Bacillati</taxon>
        <taxon>Actinomycetota</taxon>
        <taxon>Actinomycetes</taxon>
        <taxon>Mycobacteriales</taxon>
        <taxon>Corynebacteriaceae</taxon>
        <taxon>Corynebacterium</taxon>
    </lineage>
</organism>
<evidence type="ECO:0008006" key="3">
    <source>
        <dbReference type="Google" id="ProtNLM"/>
    </source>
</evidence>
<sequence>MSATDSDRLRATTFLAHFNEIELVLKKHARADNRDSFTWMVRQALKDGLLTGNQADALVEFSQLRNAIAHGRYSKELLPIAIPLPETVEHIGRIRSSLTSPKRALDFCLEEQQRPPITFEPGTRLQELFDAHGSDHIAKFPIYTPEHVFSALLTASNLFTWVAARGANPAVTAGEIIAHAPQLGMEVRRCHFLPKTASIQKALTLLSTPTPGNRLPQALIISEAGLEAQKPLGIISGSDAQGLLRYIEHPI</sequence>
<evidence type="ECO:0000313" key="2">
    <source>
        <dbReference type="Proteomes" id="UP000019222"/>
    </source>
</evidence>
<reference evidence="1 2" key="1">
    <citation type="submission" date="2013-02" db="EMBL/GenBank/DDBJ databases">
        <title>The complete genome sequence of Corynebacterium vitaeruminis DSM 20294.</title>
        <authorList>
            <person name="Ruckert C."/>
            <person name="Albersmeier A."/>
            <person name="Kalinowski J."/>
        </authorList>
    </citation>
    <scope>NUCLEOTIDE SEQUENCE [LARGE SCALE GENOMIC DNA]</scope>
    <source>
        <strain evidence="2">ATCC 10234</strain>
    </source>
</reference>